<feature type="signal peptide" evidence="1">
    <location>
        <begin position="1"/>
        <end position="20"/>
    </location>
</feature>
<dbReference type="RefSeq" id="WP_128501010.1">
    <property type="nucleotide sequence ID" value="NZ_CP035107.1"/>
</dbReference>
<organism evidence="2 3">
    <name type="scientific">Ornithobacterium rhinotracheale</name>
    <dbReference type="NCBI Taxonomy" id="28251"/>
    <lineage>
        <taxon>Bacteria</taxon>
        <taxon>Pseudomonadati</taxon>
        <taxon>Bacteroidota</taxon>
        <taxon>Flavobacteriia</taxon>
        <taxon>Flavobacteriales</taxon>
        <taxon>Weeksellaceae</taxon>
        <taxon>Ornithobacterium</taxon>
    </lineage>
</organism>
<dbReference type="AlphaFoldDB" id="A0A3R5URH8"/>
<dbReference type="EMBL" id="CP035107">
    <property type="protein sequence ID" value="QAR30522.1"/>
    <property type="molecule type" value="Genomic_DNA"/>
</dbReference>
<sequence length="306" mass="35504">MKFKILNIAMVLMGVFVANAQSVLNAKSPEELRKMREEGLSLNAKGEKVQNADEPMPYGYIEDNDVLWSKVVWEIIDMNEKLNQPYYNSSDGIAYSTLSLFDALKKGIESGEIKEVYDDEFFEHKLTPQEAINSLSRTDTTDWYYEQKDAGVDMSKVKDNGIDYYPVGSDKVKMIKIKGMWYIDRRLGEMRYRILGLSMMGPDAQSMGRGFEGADDYVDLFWIWYPDARKVLNRYKVFNPKNAASKVTFDDMLNGRRFNTIIYKTSDMMGNRSIDQFIPKDAQAQLEASRKIKEEILQKENEMWNY</sequence>
<keyword evidence="1" id="KW-0732">Signal</keyword>
<dbReference type="Proteomes" id="UP000287701">
    <property type="component" value="Chromosome"/>
</dbReference>
<dbReference type="NCBIfam" id="TIGR03523">
    <property type="entry name" value="GldN"/>
    <property type="match status" value="1"/>
</dbReference>
<reference evidence="2 3" key="1">
    <citation type="submission" date="2019-01" db="EMBL/GenBank/DDBJ databases">
        <title>Whole Genome of Ornithobacterium rhinotracheale FARPER-174b.</title>
        <authorList>
            <person name="Tataje-Lavanda L.A."/>
            <person name="Montalvan A."/>
            <person name="Montesinos R."/>
            <person name="Zimic M."/>
            <person name="Fernandez-Sanchez M."/>
            <person name="Fernandez-Diaz M."/>
        </authorList>
    </citation>
    <scope>NUCLEOTIDE SEQUENCE [LARGE SCALE GENOMIC DNA]</scope>
    <source>
        <strain evidence="2 3">FARPER-174b</strain>
    </source>
</reference>
<dbReference type="InterPro" id="IPR019847">
    <property type="entry name" value="Gliding_motility_assoc_GldN"/>
</dbReference>
<accession>A0A3R5URH8</accession>
<dbReference type="OrthoDB" id="1141916at2"/>
<gene>
    <name evidence="2" type="primary">gldN</name>
    <name evidence="2" type="ORF">EQP59_03700</name>
</gene>
<feature type="chain" id="PRO_5018641662" evidence="1">
    <location>
        <begin position="21"/>
        <end position="306"/>
    </location>
</feature>
<name>A0A3R5URH8_ORNRH</name>
<protein>
    <submittedName>
        <fullName evidence="2">Gliding motility protein GldN</fullName>
    </submittedName>
</protein>
<proteinExistence type="predicted"/>
<evidence type="ECO:0000313" key="2">
    <source>
        <dbReference type="EMBL" id="QAR30522.1"/>
    </source>
</evidence>
<evidence type="ECO:0000313" key="3">
    <source>
        <dbReference type="Proteomes" id="UP000287701"/>
    </source>
</evidence>
<evidence type="ECO:0000256" key="1">
    <source>
        <dbReference type="SAM" id="SignalP"/>
    </source>
</evidence>
<dbReference type="Pfam" id="PF19841">
    <property type="entry name" value="GldN"/>
    <property type="match status" value="1"/>
</dbReference>